<evidence type="ECO:0000256" key="5">
    <source>
        <dbReference type="SAM" id="Coils"/>
    </source>
</evidence>
<feature type="region of interest" description="Disordered" evidence="6">
    <location>
        <begin position="374"/>
        <end position="400"/>
    </location>
</feature>
<dbReference type="SMART" id="SM01423">
    <property type="entry name" value="Milton"/>
    <property type="match status" value="1"/>
</dbReference>
<dbReference type="Pfam" id="PF12448">
    <property type="entry name" value="Milton"/>
    <property type="match status" value="1"/>
</dbReference>
<name>A0A5N5STI0_9CRUS</name>
<dbReference type="PANTHER" id="PTHR15751">
    <property type="entry name" value="TRAFFICKING KINESIN-BINDING PROTEIN"/>
    <property type="match status" value="1"/>
</dbReference>
<dbReference type="Pfam" id="PF04849">
    <property type="entry name" value="HAP1_N"/>
    <property type="match status" value="1"/>
</dbReference>
<organism evidence="9 10">
    <name type="scientific">Armadillidium nasatum</name>
    <dbReference type="NCBI Taxonomy" id="96803"/>
    <lineage>
        <taxon>Eukaryota</taxon>
        <taxon>Metazoa</taxon>
        <taxon>Ecdysozoa</taxon>
        <taxon>Arthropoda</taxon>
        <taxon>Crustacea</taxon>
        <taxon>Multicrustacea</taxon>
        <taxon>Malacostraca</taxon>
        <taxon>Eumalacostraca</taxon>
        <taxon>Peracarida</taxon>
        <taxon>Isopoda</taxon>
        <taxon>Oniscidea</taxon>
        <taxon>Crinocheta</taxon>
        <taxon>Armadillidiidae</taxon>
        <taxon>Armadillidium</taxon>
    </lineage>
</organism>
<feature type="domain" description="Trafficking kinesin-binding protein C-terminal" evidence="7">
    <location>
        <begin position="391"/>
        <end position="525"/>
    </location>
</feature>
<dbReference type="Proteomes" id="UP000326759">
    <property type="component" value="Unassembled WGS sequence"/>
</dbReference>
<keyword evidence="3 5" id="KW-0175">Coiled coil</keyword>
<evidence type="ECO:0000256" key="2">
    <source>
        <dbReference type="ARBA" id="ARBA00007007"/>
    </source>
</evidence>
<dbReference type="GO" id="GO:0031410">
    <property type="term" value="C:cytoplasmic vesicle"/>
    <property type="evidence" value="ECO:0007669"/>
    <property type="project" value="TreeGrafter"/>
</dbReference>
<evidence type="ECO:0000259" key="7">
    <source>
        <dbReference type="SMART" id="SM01423"/>
    </source>
</evidence>
<protein>
    <submittedName>
        <fullName evidence="9">Trafficking kinesin-binding protein 1</fullName>
    </submittedName>
</protein>
<dbReference type="GO" id="GO:0006605">
    <property type="term" value="P:protein targeting"/>
    <property type="evidence" value="ECO:0007669"/>
    <property type="project" value="TreeGrafter"/>
</dbReference>
<dbReference type="InterPro" id="IPR051946">
    <property type="entry name" value="Intracell_Traff-Reg"/>
</dbReference>
<feature type="region of interest" description="Disordered" evidence="6">
    <location>
        <begin position="632"/>
        <end position="659"/>
    </location>
</feature>
<feature type="coiled-coil region" evidence="5">
    <location>
        <begin position="83"/>
        <end position="138"/>
    </location>
</feature>
<feature type="compositionally biased region" description="Polar residues" evidence="6">
    <location>
        <begin position="684"/>
        <end position="698"/>
    </location>
</feature>
<keyword evidence="4" id="KW-0496">Mitochondrion</keyword>
<feature type="region of interest" description="Disordered" evidence="6">
    <location>
        <begin position="860"/>
        <end position="894"/>
    </location>
</feature>
<evidence type="ECO:0000256" key="6">
    <source>
        <dbReference type="SAM" id="MobiDB-lite"/>
    </source>
</evidence>
<comment type="similarity">
    <text evidence="2">Belongs to the milton family.</text>
</comment>
<feature type="compositionally biased region" description="Polar residues" evidence="6">
    <location>
        <begin position="647"/>
        <end position="659"/>
    </location>
</feature>
<evidence type="ECO:0000313" key="10">
    <source>
        <dbReference type="Proteomes" id="UP000326759"/>
    </source>
</evidence>
<dbReference type="GO" id="GO:0005739">
    <property type="term" value="C:mitochondrion"/>
    <property type="evidence" value="ECO:0007669"/>
    <property type="project" value="UniProtKB-SubCell"/>
</dbReference>
<reference evidence="9 10" key="1">
    <citation type="journal article" date="2019" name="PLoS Biol.">
        <title>Sex chromosomes control vertical transmission of feminizing Wolbachia symbionts in an isopod.</title>
        <authorList>
            <person name="Becking T."/>
            <person name="Chebbi M.A."/>
            <person name="Giraud I."/>
            <person name="Moumen B."/>
            <person name="Laverre T."/>
            <person name="Caubet Y."/>
            <person name="Peccoud J."/>
            <person name="Gilbert C."/>
            <person name="Cordaux R."/>
        </authorList>
    </citation>
    <scope>NUCLEOTIDE SEQUENCE [LARGE SCALE GENOMIC DNA]</scope>
    <source>
        <strain evidence="9">ANa2</strain>
        <tissue evidence="9">Whole body excluding digestive tract and cuticle</tissue>
    </source>
</reference>
<evidence type="ECO:0000256" key="1">
    <source>
        <dbReference type="ARBA" id="ARBA00004173"/>
    </source>
</evidence>
<comment type="caution">
    <text evidence="9">The sequence shown here is derived from an EMBL/GenBank/DDBJ whole genome shotgun (WGS) entry which is preliminary data.</text>
</comment>
<comment type="subcellular location">
    <subcellularLocation>
        <location evidence="1">Mitochondrion</location>
    </subcellularLocation>
</comment>
<evidence type="ECO:0000313" key="9">
    <source>
        <dbReference type="EMBL" id="KAB7497307.1"/>
    </source>
</evidence>
<feature type="region of interest" description="Disordered" evidence="6">
    <location>
        <begin position="684"/>
        <end position="712"/>
    </location>
</feature>
<proteinExistence type="inferred from homology"/>
<feature type="region of interest" description="Disordered" evidence="6">
    <location>
        <begin position="428"/>
        <end position="461"/>
    </location>
</feature>
<dbReference type="GO" id="GO:0048311">
    <property type="term" value="P:mitochondrion distribution"/>
    <property type="evidence" value="ECO:0007669"/>
    <property type="project" value="TreeGrafter"/>
</dbReference>
<dbReference type="PANTHER" id="PTHR15751:SF12">
    <property type="entry name" value="TRAFFICKING KINESIN-BINDING PROTEIN MILT"/>
    <property type="match status" value="1"/>
</dbReference>
<sequence length="908" mass="99234">MYSYKKGTSVLCDIPYYELRRVLKLIDEKNNENLDGLGWEMKLILEESDCLELFTFSSDRGTGMLRVLCGNRVSQMTRTYHDIEAVTRLLQEKERDLELAARIGQQLLARNKCLEEKNTNLEAELASSAEKITQLRHDLLMKTDLLQIYTNDVDESSVESTPTGFRHINIDLLQRRVKNLENENVTLREEASQLACDTQYCEEKEKELVNDVIKQLNDANLQVAQMSEELSKKIEDNLRLQEETTQLLAQVVELQNTAKRLTRENEELGSLVGVARECQEELTTELAELKEKYAEVLDLLHDTQEQLRRAQKKNYPGSRGSHLGGSMFSSFHSAGSDSIASELHSLSSGEEMAEKADGVKSLNRVFDTVRLSSKLSGSLPSGGSVYSTPTRQASQLHSHLGTPLHTAGRYSPFFGSCGTSLGYSSGLPSLDSGAESDGSFPTDSEDNYPASRPGVPGWPGTPDLDSCLRRLGPHERSHLYLPYGCRTPDSIMSTGSAKSGVSGYASQQDWKLPQKLQIVKPIEGSLTLHQWSRLATPHLGGLLEEKEGIAMKVKGITNTDLNLEVYSMSDLEEDEETELEEGKDDEELEAKGYPGKQFMATSGVFTYTNSTVLHPDDLTNLTSSLKSAQMSALPTGSIAPSLPPTPSHTASVPPSRRGSTATFSTNFAIAKHLNERVFADSHSGSGITATATPANSPEGSRKGSPEPQTYKLPGIEDLTRHIHAGASFLRRTFYGKDYSNPPSPPGCPEFNIVERVQELGVQKLVGTSRYSQSVGGVVTLRSHCTPPLLHLSNLIRSGSKTISGNAHTVTISSSYSNSPQPTTIVSSDERKPELPQGTVIGIPGHPGAGHLDSRLTQLKPGQRRDLGTVGSVGNRPRPSTLGTIPPGKRDEKMGTVGWTSLGRKGGLL</sequence>
<evidence type="ECO:0000256" key="3">
    <source>
        <dbReference type="ARBA" id="ARBA00023054"/>
    </source>
</evidence>
<feature type="region of interest" description="Disordered" evidence="6">
    <location>
        <begin position="307"/>
        <end position="327"/>
    </location>
</feature>
<dbReference type="GO" id="GO:0017022">
    <property type="term" value="F:myosin binding"/>
    <property type="evidence" value="ECO:0007669"/>
    <property type="project" value="TreeGrafter"/>
</dbReference>
<dbReference type="EMBL" id="SEYY01020445">
    <property type="protein sequence ID" value="KAB7497307.1"/>
    <property type="molecule type" value="Genomic_DNA"/>
</dbReference>
<dbReference type="AlphaFoldDB" id="A0A5N5STI0"/>
<feature type="compositionally biased region" description="Low complexity" evidence="6">
    <location>
        <begin position="374"/>
        <end position="384"/>
    </location>
</feature>
<feature type="compositionally biased region" description="Polar residues" evidence="6">
    <location>
        <begin position="385"/>
        <end position="397"/>
    </location>
</feature>
<dbReference type="SMART" id="SM01424">
    <property type="entry name" value="HAP1_N"/>
    <property type="match status" value="1"/>
</dbReference>
<keyword evidence="10" id="KW-1185">Reference proteome</keyword>
<accession>A0A5N5STI0</accession>
<gene>
    <name evidence="9" type="primary">TRAK1</name>
    <name evidence="9" type="ORF">Anas_07932</name>
</gene>
<evidence type="ECO:0000256" key="4">
    <source>
        <dbReference type="ARBA" id="ARBA00023128"/>
    </source>
</evidence>
<evidence type="ECO:0000259" key="8">
    <source>
        <dbReference type="SMART" id="SM01424"/>
    </source>
</evidence>
<feature type="domain" description="HAP1 N-terminal" evidence="8">
    <location>
        <begin position="12"/>
        <end position="313"/>
    </location>
</feature>
<dbReference type="OrthoDB" id="10067624at2759"/>
<dbReference type="GO" id="GO:0047496">
    <property type="term" value="P:vesicle transport along microtubule"/>
    <property type="evidence" value="ECO:0007669"/>
    <property type="project" value="TreeGrafter"/>
</dbReference>
<dbReference type="InterPro" id="IPR006933">
    <property type="entry name" value="HAP1_N"/>
</dbReference>
<dbReference type="InterPro" id="IPR022154">
    <property type="entry name" value="TRAK1/2_C"/>
</dbReference>